<keyword evidence="8" id="KW-0282">Flagellum</keyword>
<dbReference type="NCBIfam" id="TIGR03824">
    <property type="entry name" value="FlgM_jcvi"/>
    <property type="match status" value="1"/>
</dbReference>
<comment type="caution">
    <text evidence="8">The sequence shown here is derived from an EMBL/GenBank/DDBJ whole genome shotgun (WGS) entry which is preliminary data.</text>
</comment>
<dbReference type="Pfam" id="PF04316">
    <property type="entry name" value="FlgM"/>
    <property type="match status" value="1"/>
</dbReference>
<organism evidence="8 9">
    <name type="scientific">Bacillus songklensis</name>
    <dbReference type="NCBI Taxonomy" id="1069116"/>
    <lineage>
        <taxon>Bacteria</taxon>
        <taxon>Bacillati</taxon>
        <taxon>Bacillota</taxon>
        <taxon>Bacilli</taxon>
        <taxon>Bacillales</taxon>
        <taxon>Bacillaceae</taxon>
        <taxon>Bacillus</taxon>
    </lineage>
</organism>
<accession>A0ABV8B860</accession>
<keyword evidence="4" id="KW-1005">Bacterial flagellum biogenesis</keyword>
<name>A0ABV8B860_9BACI</name>
<dbReference type="InterPro" id="IPR007412">
    <property type="entry name" value="FlgM"/>
</dbReference>
<dbReference type="RefSeq" id="WP_377918945.1">
    <property type="nucleotide sequence ID" value="NZ_JBHRZT010000073.1"/>
</dbReference>
<keyword evidence="8" id="KW-0969">Cilium</keyword>
<comment type="similarity">
    <text evidence="1">Belongs to the FlgM family.</text>
</comment>
<dbReference type="InterPro" id="IPR031316">
    <property type="entry name" value="FlgM_C"/>
</dbReference>
<protein>
    <recommendedName>
        <fullName evidence="2">Negative regulator of flagellin synthesis</fullName>
    </recommendedName>
</protein>
<sequence length="87" mass="9887">MKINSFGTFGVNPYKKQMEKTENLKNASKKQDQVEISSAAKELQQADRISKERQAKIESLKQQIQNGTYKVDAEAVAKGIMDFYSKK</sequence>
<gene>
    <name evidence="8" type="primary">flgM</name>
    <name evidence="8" type="ORF">ACFOU2_24740</name>
</gene>
<evidence type="ECO:0000256" key="6">
    <source>
        <dbReference type="ARBA" id="ARBA00023163"/>
    </source>
</evidence>
<dbReference type="Proteomes" id="UP001595752">
    <property type="component" value="Unassembled WGS sequence"/>
</dbReference>
<keyword evidence="5" id="KW-0805">Transcription regulation</keyword>
<proteinExistence type="inferred from homology"/>
<evidence type="ECO:0000259" key="7">
    <source>
        <dbReference type="Pfam" id="PF04316"/>
    </source>
</evidence>
<reference evidence="9" key="1">
    <citation type="journal article" date="2019" name="Int. J. Syst. Evol. Microbiol.">
        <title>The Global Catalogue of Microorganisms (GCM) 10K type strain sequencing project: providing services to taxonomists for standard genome sequencing and annotation.</title>
        <authorList>
            <consortium name="The Broad Institute Genomics Platform"/>
            <consortium name="The Broad Institute Genome Sequencing Center for Infectious Disease"/>
            <person name="Wu L."/>
            <person name="Ma J."/>
        </authorList>
    </citation>
    <scope>NUCLEOTIDE SEQUENCE [LARGE SCALE GENOMIC DNA]</scope>
    <source>
        <strain evidence="9">CCUG 61889</strain>
    </source>
</reference>
<dbReference type="SUPFAM" id="SSF101498">
    <property type="entry name" value="Anti-sigma factor FlgM"/>
    <property type="match status" value="1"/>
</dbReference>
<keyword evidence="8" id="KW-0966">Cell projection</keyword>
<keyword evidence="9" id="KW-1185">Reference proteome</keyword>
<evidence type="ECO:0000256" key="3">
    <source>
        <dbReference type="ARBA" id="ARBA00022491"/>
    </source>
</evidence>
<evidence type="ECO:0000256" key="4">
    <source>
        <dbReference type="ARBA" id="ARBA00022795"/>
    </source>
</evidence>
<keyword evidence="6" id="KW-0804">Transcription</keyword>
<evidence type="ECO:0000313" key="8">
    <source>
        <dbReference type="EMBL" id="MFC3886526.1"/>
    </source>
</evidence>
<evidence type="ECO:0000256" key="5">
    <source>
        <dbReference type="ARBA" id="ARBA00023015"/>
    </source>
</evidence>
<evidence type="ECO:0000313" key="9">
    <source>
        <dbReference type="Proteomes" id="UP001595752"/>
    </source>
</evidence>
<dbReference type="InterPro" id="IPR035890">
    <property type="entry name" value="Anti-sigma-28_factor_FlgM_sf"/>
</dbReference>
<evidence type="ECO:0000256" key="2">
    <source>
        <dbReference type="ARBA" id="ARBA00017823"/>
    </source>
</evidence>
<dbReference type="EMBL" id="JBHRZT010000073">
    <property type="protein sequence ID" value="MFC3886526.1"/>
    <property type="molecule type" value="Genomic_DNA"/>
</dbReference>
<keyword evidence="3" id="KW-0678">Repressor</keyword>
<feature type="domain" description="Anti-sigma-28 factor FlgM C-terminal" evidence="7">
    <location>
        <begin position="32"/>
        <end position="82"/>
    </location>
</feature>
<evidence type="ECO:0000256" key="1">
    <source>
        <dbReference type="ARBA" id="ARBA00005322"/>
    </source>
</evidence>
<dbReference type="Gene3D" id="6.10.140.30">
    <property type="entry name" value="Anti-sigma-28 factor FlgM"/>
    <property type="match status" value="1"/>
</dbReference>